<dbReference type="Gene3D" id="3.30.70.141">
    <property type="entry name" value="Nucleoside diphosphate kinase-like domain"/>
    <property type="match status" value="1"/>
</dbReference>
<dbReference type="STRING" id="1134406.ADN00_00610"/>
<dbReference type="Proteomes" id="UP000050417">
    <property type="component" value="Unassembled WGS sequence"/>
</dbReference>
<keyword evidence="4 10" id="KW-0547">Nucleotide-binding</keyword>
<comment type="catalytic activity">
    <reaction evidence="10 13">
        <text>a 2'-deoxyribonucleoside 5'-diphosphate + ATP = a 2'-deoxyribonucleoside 5'-triphosphate + ADP</text>
        <dbReference type="Rhea" id="RHEA:44640"/>
        <dbReference type="ChEBI" id="CHEBI:30616"/>
        <dbReference type="ChEBI" id="CHEBI:61560"/>
        <dbReference type="ChEBI" id="CHEBI:73316"/>
        <dbReference type="ChEBI" id="CHEBI:456216"/>
        <dbReference type="EC" id="2.7.4.6"/>
    </reaction>
</comment>
<dbReference type="PROSITE" id="PS51374">
    <property type="entry name" value="NDPK_LIKE"/>
    <property type="match status" value="1"/>
</dbReference>
<feature type="binding site" evidence="10 11">
    <location>
        <position position="85"/>
    </location>
    <ligand>
        <name>ATP</name>
        <dbReference type="ChEBI" id="CHEBI:30616"/>
    </ligand>
</feature>
<keyword evidence="5 10" id="KW-0418">Kinase</keyword>
<keyword evidence="6 10" id="KW-0067">ATP-binding</keyword>
<dbReference type="PROSITE" id="PS00469">
    <property type="entry name" value="NDPK"/>
    <property type="match status" value="1"/>
</dbReference>
<dbReference type="EMBL" id="LGCL01000002">
    <property type="protein sequence ID" value="KPL81068.1"/>
    <property type="molecule type" value="Genomic_DNA"/>
</dbReference>
<dbReference type="GO" id="GO:0004550">
    <property type="term" value="F:nucleoside diphosphate kinase activity"/>
    <property type="evidence" value="ECO:0007669"/>
    <property type="project" value="UniProtKB-UniRule"/>
</dbReference>
<evidence type="ECO:0000256" key="7">
    <source>
        <dbReference type="ARBA" id="ARBA00023080"/>
    </source>
</evidence>
<dbReference type="PRINTS" id="PR01243">
    <property type="entry name" value="NUCDPKINASE"/>
</dbReference>
<evidence type="ECO:0000259" key="14">
    <source>
        <dbReference type="SMART" id="SM00562"/>
    </source>
</evidence>
<feature type="binding site" evidence="10 11">
    <location>
        <position position="112"/>
    </location>
    <ligand>
        <name>ATP</name>
        <dbReference type="ChEBI" id="CHEBI:30616"/>
    </ligand>
</feature>
<evidence type="ECO:0000256" key="6">
    <source>
        <dbReference type="ARBA" id="ARBA00022840"/>
    </source>
</evidence>
<dbReference type="SUPFAM" id="SSF54919">
    <property type="entry name" value="Nucleoside diphosphate kinase, NDK"/>
    <property type="match status" value="1"/>
</dbReference>
<dbReference type="GO" id="GO:0046872">
    <property type="term" value="F:metal ion binding"/>
    <property type="evidence" value="ECO:0007669"/>
    <property type="project" value="UniProtKB-KW"/>
</dbReference>
<keyword evidence="10" id="KW-0963">Cytoplasm</keyword>
<accession>A0A0P6XLA4</accession>
<comment type="subunit">
    <text evidence="10">Homotetramer.</text>
</comment>
<comment type="subcellular location">
    <subcellularLocation>
        <location evidence="10">Cytoplasm</location>
    </subcellularLocation>
</comment>
<dbReference type="CDD" id="cd04413">
    <property type="entry name" value="NDPk_I"/>
    <property type="match status" value="1"/>
</dbReference>
<dbReference type="InterPro" id="IPR036850">
    <property type="entry name" value="NDK-like_dom_sf"/>
</dbReference>
<feature type="domain" description="Nucleoside diphosphate kinase-like" evidence="14">
    <location>
        <begin position="1"/>
        <end position="138"/>
    </location>
</feature>
<dbReference type="FunFam" id="3.30.70.141:FF:000002">
    <property type="entry name" value="Nucleoside diphosphate kinase"/>
    <property type="match status" value="1"/>
</dbReference>
<feature type="binding site" evidence="10 11">
    <location>
        <position position="91"/>
    </location>
    <ligand>
        <name>ATP</name>
        <dbReference type="ChEBI" id="CHEBI:30616"/>
    </ligand>
</feature>
<comment type="caution">
    <text evidence="15">The sequence shown here is derived from an EMBL/GenBank/DDBJ whole genome shotgun (WGS) entry which is preliminary data.</text>
</comment>
<evidence type="ECO:0000313" key="15">
    <source>
        <dbReference type="EMBL" id="KPL81068.1"/>
    </source>
</evidence>
<gene>
    <name evidence="10" type="primary">ndk</name>
    <name evidence="15" type="ORF">ADN00_00610</name>
</gene>
<comment type="function">
    <text evidence="8">(Microbial infection) Catalyzes the phosphorylation of dZDP to dZTP, when the bacterium is infected by a phage that produces the substrate for the synthesis of dZTP (2- amino-2'-deoxyadenosine 5'-triphosphate), which is then used by the phage as a DNA polymerase substrate.</text>
</comment>
<keyword evidence="10" id="KW-0479">Metal-binding</keyword>
<evidence type="ECO:0000256" key="5">
    <source>
        <dbReference type="ARBA" id="ARBA00022777"/>
    </source>
</evidence>
<dbReference type="Pfam" id="PF00334">
    <property type="entry name" value="NDK"/>
    <property type="match status" value="1"/>
</dbReference>
<dbReference type="GO" id="GO:0005524">
    <property type="term" value="F:ATP binding"/>
    <property type="evidence" value="ECO:0007669"/>
    <property type="project" value="UniProtKB-UniRule"/>
</dbReference>
<evidence type="ECO:0000256" key="4">
    <source>
        <dbReference type="ARBA" id="ARBA00022741"/>
    </source>
</evidence>
<keyword evidence="10" id="KW-0460">Magnesium</keyword>
<keyword evidence="7 10" id="KW-0546">Nucleotide metabolism</keyword>
<dbReference type="AlphaFoldDB" id="A0A0P6XLA4"/>
<name>A0A0P6XLA4_9CHLR</name>
<sequence length="151" mass="16552">MEQTFVLIKPDGVQRGLMGEIISRLEKRGLKLVAAKFMRVSQELAETHYGAHKGKPFYNGLIKYITSAPVMAMIWEGPGAIALVRQTMGATNPAEADPGTIRHDLAIVTSRNLTHASDGPESAAAEIALWFSSDEVLSWDRSVEDWITGKN</sequence>
<feature type="binding site" evidence="10 11">
    <location>
        <position position="9"/>
    </location>
    <ligand>
        <name>ATP</name>
        <dbReference type="ChEBI" id="CHEBI:30616"/>
    </ligand>
</feature>
<dbReference type="NCBIfam" id="NF001908">
    <property type="entry name" value="PRK00668.1"/>
    <property type="match status" value="1"/>
</dbReference>
<dbReference type="EC" id="2.7.4.6" evidence="10 13"/>
<comment type="cofactor">
    <cofactor evidence="1 10">
        <name>Mg(2+)</name>
        <dbReference type="ChEBI" id="CHEBI:18420"/>
    </cofactor>
</comment>
<dbReference type="RefSeq" id="WP_075061014.1">
    <property type="nucleotide sequence ID" value="NZ_LGCL01000002.1"/>
</dbReference>
<evidence type="ECO:0000313" key="16">
    <source>
        <dbReference type="Proteomes" id="UP000050417"/>
    </source>
</evidence>
<proteinExistence type="inferred from homology"/>
<dbReference type="OrthoDB" id="9801161at2"/>
<comment type="function">
    <text evidence="10">Major role in the synthesis of nucleoside triphosphates other than ATP. The ATP gamma phosphate is transferred to the NDP beta phosphate via a ping-pong mechanism, using a phosphorylated active-site intermediate.</text>
</comment>
<organism evidence="15 16">
    <name type="scientific">Ornatilinea apprima</name>
    <dbReference type="NCBI Taxonomy" id="1134406"/>
    <lineage>
        <taxon>Bacteria</taxon>
        <taxon>Bacillati</taxon>
        <taxon>Chloroflexota</taxon>
        <taxon>Anaerolineae</taxon>
        <taxon>Anaerolineales</taxon>
        <taxon>Anaerolineaceae</taxon>
        <taxon>Ornatilinea</taxon>
    </lineage>
</organism>
<keyword evidence="10" id="KW-0597">Phosphoprotein</keyword>
<evidence type="ECO:0000256" key="13">
    <source>
        <dbReference type="RuleBase" id="RU004013"/>
    </source>
</evidence>
<dbReference type="InterPro" id="IPR023005">
    <property type="entry name" value="Nucleoside_diP_kinase_AS"/>
</dbReference>
<keyword evidence="16" id="KW-1185">Reference proteome</keyword>
<comment type="catalytic activity">
    <reaction evidence="9">
        <text>dZDP + ATP = dZTP + ADP</text>
        <dbReference type="Rhea" id="RHEA:67644"/>
        <dbReference type="ChEBI" id="CHEBI:30616"/>
        <dbReference type="ChEBI" id="CHEBI:172929"/>
        <dbReference type="ChEBI" id="CHEBI:172931"/>
        <dbReference type="ChEBI" id="CHEBI:456216"/>
    </reaction>
</comment>
<dbReference type="GO" id="GO:0006183">
    <property type="term" value="P:GTP biosynthetic process"/>
    <property type="evidence" value="ECO:0007669"/>
    <property type="project" value="UniProtKB-UniRule"/>
</dbReference>
<evidence type="ECO:0000256" key="1">
    <source>
        <dbReference type="ARBA" id="ARBA00001946"/>
    </source>
</evidence>
<dbReference type="PATRIC" id="fig|1134406.4.peg.3517"/>
<comment type="catalytic activity">
    <reaction evidence="10">
        <text>a ribonucleoside 5'-diphosphate + ATP = a ribonucleoside 5'-triphosphate + ADP</text>
        <dbReference type="Rhea" id="RHEA:18113"/>
        <dbReference type="ChEBI" id="CHEBI:30616"/>
        <dbReference type="ChEBI" id="CHEBI:57930"/>
        <dbReference type="ChEBI" id="CHEBI:61557"/>
        <dbReference type="ChEBI" id="CHEBI:456216"/>
        <dbReference type="EC" id="2.7.4.6"/>
    </reaction>
</comment>
<evidence type="ECO:0000256" key="11">
    <source>
        <dbReference type="PROSITE-ProRule" id="PRU00706"/>
    </source>
</evidence>
<dbReference type="GO" id="GO:0005737">
    <property type="term" value="C:cytoplasm"/>
    <property type="evidence" value="ECO:0007669"/>
    <property type="project" value="UniProtKB-SubCell"/>
</dbReference>
<dbReference type="InterPro" id="IPR001564">
    <property type="entry name" value="Nucleoside_diP_kinase"/>
</dbReference>
<keyword evidence="3 10" id="KW-0808">Transferase</keyword>
<evidence type="ECO:0000256" key="2">
    <source>
        <dbReference type="ARBA" id="ARBA00008142"/>
    </source>
</evidence>
<evidence type="ECO:0000256" key="10">
    <source>
        <dbReference type="HAMAP-Rule" id="MF_00451"/>
    </source>
</evidence>
<protein>
    <recommendedName>
        <fullName evidence="10 13">Nucleoside diphosphate kinase</fullName>
        <shortName evidence="10">NDK</shortName>
        <shortName evidence="10">NDP kinase</shortName>
        <ecNumber evidence="10 13">2.7.4.6</ecNumber>
    </recommendedName>
    <alternativeName>
        <fullName evidence="10">Nucleoside-2-P kinase</fullName>
    </alternativeName>
</protein>
<evidence type="ECO:0000256" key="3">
    <source>
        <dbReference type="ARBA" id="ARBA00022679"/>
    </source>
</evidence>
<comment type="similarity">
    <text evidence="2 10 11 12">Belongs to the NDK family.</text>
</comment>
<evidence type="ECO:0000256" key="9">
    <source>
        <dbReference type="ARBA" id="ARBA00047945"/>
    </source>
</evidence>
<reference evidence="15 16" key="1">
    <citation type="submission" date="2015-07" db="EMBL/GenBank/DDBJ databases">
        <title>Genome sequence of Ornatilinea apprima DSM 23815.</title>
        <authorList>
            <person name="Hemp J."/>
            <person name="Ward L.M."/>
            <person name="Pace L.A."/>
            <person name="Fischer W.W."/>
        </authorList>
    </citation>
    <scope>NUCLEOTIDE SEQUENCE [LARGE SCALE GENOMIC DNA]</scope>
    <source>
        <strain evidence="15 16">P3M-1</strain>
    </source>
</reference>
<feature type="binding site" evidence="10 11">
    <location>
        <position position="57"/>
    </location>
    <ligand>
        <name>ATP</name>
        <dbReference type="ChEBI" id="CHEBI:30616"/>
    </ligand>
</feature>
<evidence type="ECO:0000256" key="8">
    <source>
        <dbReference type="ARBA" id="ARBA00024802"/>
    </source>
</evidence>
<dbReference type="GO" id="GO:0006241">
    <property type="term" value="P:CTP biosynthetic process"/>
    <property type="evidence" value="ECO:0007669"/>
    <property type="project" value="UniProtKB-UniRule"/>
</dbReference>
<dbReference type="HAMAP" id="MF_00451">
    <property type="entry name" value="NDP_kinase"/>
    <property type="match status" value="1"/>
</dbReference>
<feature type="binding site" evidence="10 11">
    <location>
        <position position="102"/>
    </location>
    <ligand>
        <name>ATP</name>
        <dbReference type="ChEBI" id="CHEBI:30616"/>
    </ligand>
</feature>
<dbReference type="InterPro" id="IPR034907">
    <property type="entry name" value="NDK-like_dom"/>
</dbReference>
<dbReference type="GO" id="GO:0006228">
    <property type="term" value="P:UTP biosynthetic process"/>
    <property type="evidence" value="ECO:0007669"/>
    <property type="project" value="UniProtKB-UniRule"/>
</dbReference>
<evidence type="ECO:0000256" key="12">
    <source>
        <dbReference type="RuleBase" id="RU004011"/>
    </source>
</evidence>
<dbReference type="SMART" id="SM00562">
    <property type="entry name" value="NDK"/>
    <property type="match status" value="1"/>
</dbReference>
<feature type="active site" description="Pros-phosphohistidine intermediate" evidence="10 11">
    <location>
        <position position="115"/>
    </location>
</feature>
<dbReference type="PANTHER" id="PTHR11349">
    <property type="entry name" value="NUCLEOSIDE DIPHOSPHATE KINASE"/>
    <property type="match status" value="1"/>
</dbReference>